<dbReference type="Gene3D" id="2.10.90.10">
    <property type="entry name" value="Cystine-knot cytokines"/>
    <property type="match status" value="1"/>
</dbReference>
<dbReference type="PROSITE" id="PS51362">
    <property type="entry name" value="TGF_BETA_2"/>
    <property type="match status" value="1"/>
</dbReference>
<dbReference type="EMBL" id="JAHFZB010000042">
    <property type="protein sequence ID" value="KAK6468874.1"/>
    <property type="molecule type" value="Genomic_DNA"/>
</dbReference>
<keyword evidence="4" id="KW-0732">Signal</keyword>
<feature type="region of interest" description="Disordered" evidence="8">
    <location>
        <begin position="29"/>
        <end position="63"/>
    </location>
</feature>
<evidence type="ECO:0000256" key="6">
    <source>
        <dbReference type="ARBA" id="ARBA00023157"/>
    </source>
</evidence>
<proteinExistence type="inferred from homology"/>
<comment type="similarity">
    <text evidence="2">Belongs to the TGF-beta family. GDNF subfamily.</text>
</comment>
<evidence type="ECO:0000256" key="8">
    <source>
        <dbReference type="SAM" id="MobiDB-lite"/>
    </source>
</evidence>
<dbReference type="Proteomes" id="UP001369086">
    <property type="component" value="Unassembled WGS sequence"/>
</dbReference>
<comment type="caution">
    <text evidence="10">The sequence shown here is derived from an EMBL/GenBank/DDBJ whole genome shotgun (WGS) entry which is preliminary data.</text>
</comment>
<evidence type="ECO:0000256" key="3">
    <source>
        <dbReference type="ARBA" id="ARBA00022525"/>
    </source>
</evidence>
<dbReference type="SMART" id="SM00204">
    <property type="entry name" value="TGFB"/>
    <property type="match status" value="1"/>
</dbReference>
<accession>A0ABR0Y934</accession>
<evidence type="ECO:0000256" key="4">
    <source>
        <dbReference type="ARBA" id="ARBA00022729"/>
    </source>
</evidence>
<dbReference type="Pfam" id="PF00019">
    <property type="entry name" value="TGF_beta"/>
    <property type="match status" value="1"/>
</dbReference>
<keyword evidence="6" id="KW-1015">Disulfide bond</keyword>
<evidence type="ECO:0000256" key="2">
    <source>
        <dbReference type="ARBA" id="ARBA00009832"/>
    </source>
</evidence>
<protein>
    <submittedName>
        <fullName evidence="10">Persephin</fullName>
    </submittedName>
</protein>
<dbReference type="CDD" id="cd19382">
    <property type="entry name" value="TGF_beta_Persephin"/>
    <property type="match status" value="1"/>
</dbReference>
<evidence type="ECO:0000256" key="1">
    <source>
        <dbReference type="ARBA" id="ARBA00004613"/>
    </source>
</evidence>
<comment type="subcellular location">
    <subcellularLocation>
        <location evidence="1">Secreted</location>
    </subcellularLocation>
</comment>
<evidence type="ECO:0000256" key="7">
    <source>
        <dbReference type="RuleBase" id="RU000354"/>
    </source>
</evidence>
<evidence type="ECO:0000313" key="10">
    <source>
        <dbReference type="EMBL" id="KAK6468874.1"/>
    </source>
</evidence>
<dbReference type="InterPro" id="IPR043401">
    <property type="entry name" value="GDNF_fam"/>
</dbReference>
<evidence type="ECO:0000259" key="9">
    <source>
        <dbReference type="PROSITE" id="PS51362"/>
    </source>
</evidence>
<sequence>MDGIFRRPTFTFQSLLPSPAPPCVSSAALPPARGSGARVALTQPSEETAPQRDGPHSSPVSERRAALLACLRETGRCRAGIPAAQGWKGINDSSLSLTPSLTLSPGQMKMRLLLSAAILLGCLQSSQSQGGEGGERRGRAEGPGWIHSLLALRRGGADGPRIRAPRSVEECRLQTLLLQVRELGLGYDSEETVLFKYCSGGCPRTRTNHDLALSVLLQRRAVHAHHSAPCCRPTRHEDVAFLDSAYQWHKVEQLSAAECGCVG</sequence>
<reference evidence="10 11" key="1">
    <citation type="submission" date="2021-05" db="EMBL/GenBank/DDBJ databases">
        <authorList>
            <person name="Zahm M."/>
            <person name="Klopp C."/>
            <person name="Cabau C."/>
            <person name="Kuhl H."/>
            <person name="Suciu R."/>
            <person name="Ciorpac M."/>
            <person name="Holostenco D."/>
            <person name="Gessner J."/>
            <person name="Wuertz S."/>
            <person name="Hohne C."/>
            <person name="Stock M."/>
            <person name="Gislard M."/>
            <person name="Lluch J."/>
            <person name="Milhes M."/>
            <person name="Lampietro C."/>
            <person name="Lopez Roques C."/>
            <person name="Donnadieu C."/>
            <person name="Du K."/>
            <person name="Schartl M."/>
            <person name="Guiguen Y."/>
        </authorList>
    </citation>
    <scope>NUCLEOTIDE SEQUENCE [LARGE SCALE GENOMIC DNA]</scope>
    <source>
        <strain evidence="10">Hh-F2</strain>
        <tissue evidence="10">Blood</tissue>
    </source>
</reference>
<dbReference type="PANTHER" id="PTHR12173:SF11">
    <property type="entry name" value="PERSEPHIN-LIKE"/>
    <property type="match status" value="1"/>
</dbReference>
<dbReference type="SUPFAM" id="SSF57501">
    <property type="entry name" value="Cystine-knot cytokines"/>
    <property type="match status" value="1"/>
</dbReference>
<feature type="domain" description="TGF-beta family profile" evidence="9">
    <location>
        <begin position="152"/>
        <end position="262"/>
    </location>
</feature>
<dbReference type="InterPro" id="IPR001839">
    <property type="entry name" value="TGF-b_C"/>
</dbReference>
<dbReference type="PANTHER" id="PTHR12173">
    <property type="entry name" value="GDNF SUBFAMILY OF TGF-BETA FAMILY"/>
    <property type="match status" value="1"/>
</dbReference>
<keyword evidence="5 7" id="KW-0339">Growth factor</keyword>
<evidence type="ECO:0000313" key="11">
    <source>
        <dbReference type="Proteomes" id="UP001369086"/>
    </source>
</evidence>
<keyword evidence="11" id="KW-1185">Reference proteome</keyword>
<name>A0ABR0Y934_HUSHU</name>
<evidence type="ECO:0000256" key="5">
    <source>
        <dbReference type="ARBA" id="ARBA00023030"/>
    </source>
</evidence>
<keyword evidence="3" id="KW-0964">Secreted</keyword>
<gene>
    <name evidence="10" type="ORF">HHUSO_G33246</name>
</gene>
<feature type="compositionally biased region" description="Basic and acidic residues" evidence="8">
    <location>
        <begin position="49"/>
        <end position="63"/>
    </location>
</feature>
<dbReference type="InterPro" id="IPR029034">
    <property type="entry name" value="Cystine-knot_cytokine"/>
</dbReference>
<organism evidence="10 11">
    <name type="scientific">Huso huso</name>
    <name type="common">Beluga</name>
    <name type="synonym">Acipenser huso</name>
    <dbReference type="NCBI Taxonomy" id="61971"/>
    <lineage>
        <taxon>Eukaryota</taxon>
        <taxon>Metazoa</taxon>
        <taxon>Chordata</taxon>
        <taxon>Craniata</taxon>
        <taxon>Vertebrata</taxon>
        <taxon>Euteleostomi</taxon>
        <taxon>Actinopterygii</taxon>
        <taxon>Chondrostei</taxon>
        <taxon>Acipenseriformes</taxon>
        <taxon>Acipenseridae</taxon>
        <taxon>Huso</taxon>
    </lineage>
</organism>